<feature type="compositionally biased region" description="Basic residues" evidence="1">
    <location>
        <begin position="1"/>
        <end position="20"/>
    </location>
</feature>
<proteinExistence type="predicted"/>
<dbReference type="AlphaFoldDB" id="A0AA88CT07"/>
<evidence type="ECO:0000313" key="2">
    <source>
        <dbReference type="EMBL" id="GMN30490.1"/>
    </source>
</evidence>
<evidence type="ECO:0000256" key="1">
    <source>
        <dbReference type="SAM" id="MobiDB-lite"/>
    </source>
</evidence>
<reference evidence="2" key="1">
    <citation type="submission" date="2023-07" db="EMBL/GenBank/DDBJ databases">
        <title>draft genome sequence of fig (Ficus carica).</title>
        <authorList>
            <person name="Takahashi T."/>
            <person name="Nishimura K."/>
        </authorList>
    </citation>
    <scope>NUCLEOTIDE SEQUENCE</scope>
</reference>
<gene>
    <name evidence="2" type="ORF">TIFTF001_046426</name>
</gene>
<feature type="region of interest" description="Disordered" evidence="1">
    <location>
        <begin position="1"/>
        <end position="23"/>
    </location>
</feature>
<name>A0AA88CT07_FICCA</name>
<comment type="caution">
    <text evidence="2">The sequence shown here is derived from an EMBL/GenBank/DDBJ whole genome shotgun (WGS) entry which is preliminary data.</text>
</comment>
<evidence type="ECO:0000313" key="3">
    <source>
        <dbReference type="Proteomes" id="UP001187192"/>
    </source>
</evidence>
<protein>
    <submittedName>
        <fullName evidence="2">Uncharacterized protein</fullName>
    </submittedName>
</protein>
<dbReference type="EMBL" id="BTGU01004670">
    <property type="protein sequence ID" value="GMN30490.1"/>
    <property type="molecule type" value="Genomic_DNA"/>
</dbReference>
<dbReference type="Proteomes" id="UP001187192">
    <property type="component" value="Unassembled WGS sequence"/>
</dbReference>
<organism evidence="2 3">
    <name type="scientific">Ficus carica</name>
    <name type="common">Common fig</name>
    <dbReference type="NCBI Taxonomy" id="3494"/>
    <lineage>
        <taxon>Eukaryota</taxon>
        <taxon>Viridiplantae</taxon>
        <taxon>Streptophyta</taxon>
        <taxon>Embryophyta</taxon>
        <taxon>Tracheophyta</taxon>
        <taxon>Spermatophyta</taxon>
        <taxon>Magnoliopsida</taxon>
        <taxon>eudicotyledons</taxon>
        <taxon>Gunneridae</taxon>
        <taxon>Pentapetalae</taxon>
        <taxon>rosids</taxon>
        <taxon>fabids</taxon>
        <taxon>Rosales</taxon>
        <taxon>Moraceae</taxon>
        <taxon>Ficeae</taxon>
        <taxon>Ficus</taxon>
    </lineage>
</organism>
<accession>A0AA88CT07</accession>
<keyword evidence="3" id="KW-1185">Reference proteome</keyword>
<sequence>MPDQRRPKKRILKAPKRRTREARNRLQCAKEALQRAPFVLARNGLAAGYSMPNKHYSAAARPKRA</sequence>